<comment type="caution">
    <text evidence="1">The sequence shown here is derived from an EMBL/GenBank/DDBJ whole genome shotgun (WGS) entry which is preliminary data.</text>
</comment>
<organism evidence="1 2">
    <name type="scientific">Portunus trituberculatus</name>
    <name type="common">Swimming crab</name>
    <name type="synonym">Neptunus trituberculatus</name>
    <dbReference type="NCBI Taxonomy" id="210409"/>
    <lineage>
        <taxon>Eukaryota</taxon>
        <taxon>Metazoa</taxon>
        <taxon>Ecdysozoa</taxon>
        <taxon>Arthropoda</taxon>
        <taxon>Crustacea</taxon>
        <taxon>Multicrustacea</taxon>
        <taxon>Malacostraca</taxon>
        <taxon>Eumalacostraca</taxon>
        <taxon>Eucarida</taxon>
        <taxon>Decapoda</taxon>
        <taxon>Pleocyemata</taxon>
        <taxon>Brachyura</taxon>
        <taxon>Eubrachyura</taxon>
        <taxon>Portunoidea</taxon>
        <taxon>Portunidae</taxon>
        <taxon>Portuninae</taxon>
        <taxon>Portunus</taxon>
    </lineage>
</organism>
<dbReference type="EMBL" id="VSRR010055838">
    <property type="protein sequence ID" value="MPC81073.1"/>
    <property type="molecule type" value="Genomic_DNA"/>
</dbReference>
<protein>
    <submittedName>
        <fullName evidence="1">Uncharacterized protein</fullName>
    </submittedName>
</protein>
<name>A0A5B7IFK7_PORTR</name>
<gene>
    <name evidence="1" type="ORF">E2C01_075673</name>
</gene>
<proteinExistence type="predicted"/>
<keyword evidence="2" id="KW-1185">Reference proteome</keyword>
<evidence type="ECO:0000313" key="1">
    <source>
        <dbReference type="EMBL" id="MPC81073.1"/>
    </source>
</evidence>
<sequence length="82" mass="9702">MNDLKLDKFRLKKSTGKRWVRYEVLDEWTKHTVSSFKKRERHLAPFSSSPCSPSRKDFVRFLLWDVYISSLEVCAQVPPSVI</sequence>
<evidence type="ECO:0000313" key="2">
    <source>
        <dbReference type="Proteomes" id="UP000324222"/>
    </source>
</evidence>
<accession>A0A5B7IFK7</accession>
<reference evidence="1 2" key="1">
    <citation type="submission" date="2019-05" db="EMBL/GenBank/DDBJ databases">
        <title>Another draft genome of Portunus trituberculatus and its Hox gene families provides insights of decapod evolution.</title>
        <authorList>
            <person name="Jeong J.-H."/>
            <person name="Song I."/>
            <person name="Kim S."/>
            <person name="Choi T."/>
            <person name="Kim D."/>
            <person name="Ryu S."/>
            <person name="Kim W."/>
        </authorList>
    </citation>
    <scope>NUCLEOTIDE SEQUENCE [LARGE SCALE GENOMIC DNA]</scope>
    <source>
        <tissue evidence="1">Muscle</tissue>
    </source>
</reference>
<dbReference type="AlphaFoldDB" id="A0A5B7IFK7"/>
<dbReference type="Proteomes" id="UP000324222">
    <property type="component" value="Unassembled WGS sequence"/>
</dbReference>